<proteinExistence type="predicted"/>
<comment type="caution">
    <text evidence="1">The sequence shown here is derived from an EMBL/GenBank/DDBJ whole genome shotgun (WGS) entry which is preliminary data.</text>
</comment>
<gene>
    <name evidence="1" type="ORF">DNFNHJIP_00078</name>
</gene>
<organism evidence="1 2">
    <name type="scientific">Candidatus Argoarchaeum ethanivorans</name>
    <dbReference type="NCBI Taxonomy" id="2608793"/>
    <lineage>
        <taxon>Archaea</taxon>
        <taxon>Methanobacteriati</taxon>
        <taxon>Methanobacteriota</taxon>
        <taxon>Stenosarchaea group</taxon>
        <taxon>Methanomicrobia</taxon>
        <taxon>Methanosarcinales</taxon>
        <taxon>Methanosarcinales incertae sedis</taxon>
        <taxon>GOM Arc I cluster</taxon>
        <taxon>Candidatus Argoarchaeum</taxon>
    </lineage>
</organism>
<reference evidence="1" key="1">
    <citation type="submission" date="2020-12" db="EMBL/GenBank/DDBJ databases">
        <authorList>
            <person name="Hahn C.J."/>
            <person name="Laso-Perez R."/>
            <person name="Vulcano F."/>
            <person name="Vaziourakis K.-M."/>
            <person name="Stokke R."/>
            <person name="Steen I.H."/>
            <person name="Teske A."/>
            <person name="Boetius A."/>
            <person name="Liebeke M."/>
            <person name="Amann R."/>
            <person name="Knittel K."/>
        </authorList>
    </citation>
    <scope>NUCLEOTIDE SEQUENCE</scope>
    <source>
        <strain evidence="1">Gfbio:c6db26ca-90af-429b-aeed-0e3e8aed0b5e:GoM-Arc1_AMV-AAA_792_C10</strain>
    </source>
</reference>
<accession>A0A812A0Y5</accession>
<evidence type="ECO:0000313" key="1">
    <source>
        <dbReference type="EMBL" id="CAD7766680.1"/>
    </source>
</evidence>
<sequence length="58" mass="6635">METKVKDLTVAEFQSLISDTMRATLKDLIEDVSALSSPEYLKSIEEARNDYREGRVKN</sequence>
<name>A0A812A0Y5_9EURY</name>
<dbReference type="EMBL" id="CAJHZY010000006">
    <property type="protein sequence ID" value="CAD7766680.1"/>
    <property type="molecule type" value="Genomic_DNA"/>
</dbReference>
<protein>
    <submittedName>
        <fullName evidence="1">Uncharacterized protein</fullName>
    </submittedName>
</protein>
<evidence type="ECO:0000313" key="2">
    <source>
        <dbReference type="Proteomes" id="UP000614580"/>
    </source>
</evidence>
<dbReference type="AlphaFoldDB" id="A0A812A0Y5"/>
<dbReference type="Proteomes" id="UP000614580">
    <property type="component" value="Unassembled WGS sequence"/>
</dbReference>